<dbReference type="AlphaFoldDB" id="A1B8E6"/>
<evidence type="ECO:0000313" key="2">
    <source>
        <dbReference type="Proteomes" id="UP000000361"/>
    </source>
</evidence>
<dbReference type="HOGENOM" id="CLU_2586520_0_0_5"/>
<dbReference type="EnsemblBacteria" id="ABL71790">
    <property type="protein sequence ID" value="ABL71790"/>
    <property type="gene ID" value="Pden_3723"/>
</dbReference>
<protein>
    <submittedName>
        <fullName evidence="1">Uncharacterized protein</fullName>
    </submittedName>
</protein>
<dbReference type="Proteomes" id="UP000000361">
    <property type="component" value="Chromosome 2"/>
</dbReference>
<gene>
    <name evidence="1" type="ordered locus">Pden_3723</name>
</gene>
<dbReference type="EMBL" id="CP000490">
    <property type="protein sequence ID" value="ABL71790.1"/>
    <property type="molecule type" value="Genomic_DNA"/>
</dbReference>
<organism evidence="1 2">
    <name type="scientific">Paracoccus denitrificans (strain Pd 1222)</name>
    <dbReference type="NCBI Taxonomy" id="318586"/>
    <lineage>
        <taxon>Bacteria</taxon>
        <taxon>Pseudomonadati</taxon>
        <taxon>Pseudomonadota</taxon>
        <taxon>Alphaproteobacteria</taxon>
        <taxon>Rhodobacterales</taxon>
        <taxon>Paracoccaceae</taxon>
        <taxon>Paracoccus</taxon>
    </lineage>
</organism>
<proteinExistence type="predicted"/>
<accession>A1B8E6</accession>
<dbReference type="STRING" id="318586.Pden_3723"/>
<reference evidence="2" key="1">
    <citation type="submission" date="2006-12" db="EMBL/GenBank/DDBJ databases">
        <title>Complete sequence of chromosome 2 of Paracoccus denitrificans PD1222.</title>
        <authorList>
            <person name="Copeland A."/>
            <person name="Lucas S."/>
            <person name="Lapidus A."/>
            <person name="Barry K."/>
            <person name="Detter J.C."/>
            <person name="Glavina del Rio T."/>
            <person name="Hammon N."/>
            <person name="Israni S."/>
            <person name="Dalin E."/>
            <person name="Tice H."/>
            <person name="Pitluck S."/>
            <person name="Munk A.C."/>
            <person name="Brettin T."/>
            <person name="Bruce D."/>
            <person name="Han C."/>
            <person name="Tapia R."/>
            <person name="Gilna P."/>
            <person name="Schmutz J."/>
            <person name="Larimer F."/>
            <person name="Land M."/>
            <person name="Hauser L."/>
            <person name="Kyrpides N."/>
            <person name="Lykidis A."/>
            <person name="Spiro S."/>
            <person name="Richardson D.J."/>
            <person name="Moir J.W.B."/>
            <person name="Ferguson S.J."/>
            <person name="van Spanning R.J.M."/>
            <person name="Richardson P."/>
        </authorList>
    </citation>
    <scope>NUCLEOTIDE SEQUENCE [LARGE SCALE GENOMIC DNA]</scope>
    <source>
        <strain evidence="2">Pd 1222</strain>
    </source>
</reference>
<dbReference type="KEGG" id="pde:Pden_3723"/>
<sequence length="80" mass="8669">MMIDRVILERIPMAVSCREPPRGGTGKSATKITPKAGYLGALPMISLYYQGDFPDPSILLTKRHAEKDALGALILAASRQ</sequence>
<evidence type="ECO:0000313" key="1">
    <source>
        <dbReference type="EMBL" id="ABL71790.1"/>
    </source>
</evidence>
<keyword evidence="2" id="KW-1185">Reference proteome</keyword>
<name>A1B8E6_PARDP</name>